<keyword evidence="2" id="KW-0131">Cell cycle</keyword>
<organism evidence="2 3">
    <name type="scientific">Alloprevotella tannerae</name>
    <dbReference type="NCBI Taxonomy" id="76122"/>
    <lineage>
        <taxon>Bacteria</taxon>
        <taxon>Pseudomonadati</taxon>
        <taxon>Bacteroidota</taxon>
        <taxon>Bacteroidia</taxon>
        <taxon>Bacteroidales</taxon>
        <taxon>Prevotellaceae</taxon>
        <taxon>Alloprevotella</taxon>
    </lineage>
</organism>
<sequence length="259" mass="29345">MRRAKENKTTALVKTLFKLLLLMGLIVYLVFAFTHFTGESYGTKCAGINIAVTDSARAAFMTSADVEHILRKARYYPIGQKMDAINSRKIEILLMKNPFIKEATCYKTPDGRINIIIAQRLPLMRVIANNGLNCFVDEHGFMMKPMGYAADLVVVTGAVDPPFIKKSLIPLGIFLRDNEIWDKQIVQINVSEDHRLTLIPRVGDQVIRFGAADSIPQKFNNLRAFYEKVMPKVGWNKYSRISLENTNQIVCTKRTGNKK</sequence>
<keyword evidence="1" id="KW-1133">Transmembrane helix</keyword>
<feature type="transmembrane region" description="Helical" evidence="1">
    <location>
        <begin position="12"/>
        <end position="36"/>
    </location>
</feature>
<keyword evidence="2" id="KW-0132">Cell division</keyword>
<evidence type="ECO:0000313" key="2">
    <source>
        <dbReference type="EMBL" id="MBF0970770.1"/>
    </source>
</evidence>
<accession>A0A929RWV4</accession>
<protein>
    <submittedName>
        <fullName evidence="2">Cell division protein</fullName>
    </submittedName>
</protein>
<comment type="caution">
    <text evidence="2">The sequence shown here is derived from an EMBL/GenBank/DDBJ whole genome shotgun (WGS) entry which is preliminary data.</text>
</comment>
<reference evidence="2" key="1">
    <citation type="submission" date="2020-04" db="EMBL/GenBank/DDBJ databases">
        <title>Deep metagenomics examines the oral microbiome during advanced dental caries in children, revealing novel taxa and co-occurrences with host molecules.</title>
        <authorList>
            <person name="Baker J.L."/>
            <person name="Morton J.T."/>
            <person name="Dinis M."/>
            <person name="Alvarez R."/>
            <person name="Tran N.C."/>
            <person name="Knight R."/>
            <person name="Edlund A."/>
        </authorList>
    </citation>
    <scope>NUCLEOTIDE SEQUENCE</scope>
    <source>
        <strain evidence="2">JCVI_34_bin.1</strain>
    </source>
</reference>
<dbReference type="GO" id="GO:0051301">
    <property type="term" value="P:cell division"/>
    <property type="evidence" value="ECO:0007669"/>
    <property type="project" value="UniProtKB-KW"/>
</dbReference>
<dbReference type="Proteomes" id="UP000704068">
    <property type="component" value="Unassembled WGS sequence"/>
</dbReference>
<dbReference type="AlphaFoldDB" id="A0A929RWV4"/>
<evidence type="ECO:0000256" key="1">
    <source>
        <dbReference type="SAM" id="Phobius"/>
    </source>
</evidence>
<evidence type="ECO:0000313" key="3">
    <source>
        <dbReference type="Proteomes" id="UP000704068"/>
    </source>
</evidence>
<name>A0A929RWV4_9BACT</name>
<proteinExistence type="predicted"/>
<keyword evidence="1" id="KW-0812">Transmembrane</keyword>
<keyword evidence="1" id="KW-0472">Membrane</keyword>
<dbReference type="EMBL" id="JABZGR010000022">
    <property type="protein sequence ID" value="MBF0970770.1"/>
    <property type="molecule type" value="Genomic_DNA"/>
</dbReference>
<gene>
    <name evidence="2" type="ORF">HXK21_06985</name>
</gene>